<feature type="transmembrane region" description="Helical" evidence="1">
    <location>
        <begin position="28"/>
        <end position="48"/>
    </location>
</feature>
<reference evidence="3" key="1">
    <citation type="journal article" date="2019" name="Int. J. Syst. Evol. Microbiol.">
        <title>The Global Catalogue of Microorganisms (GCM) 10K type strain sequencing project: providing services to taxonomists for standard genome sequencing and annotation.</title>
        <authorList>
            <consortium name="The Broad Institute Genomics Platform"/>
            <consortium name="The Broad Institute Genome Sequencing Center for Infectious Disease"/>
            <person name="Wu L."/>
            <person name="Ma J."/>
        </authorList>
    </citation>
    <scope>NUCLEOTIDE SEQUENCE [LARGE SCALE GENOMIC DNA]</scope>
    <source>
        <strain evidence="3">KCTC 13193</strain>
    </source>
</reference>
<keyword evidence="1" id="KW-0812">Transmembrane</keyword>
<keyword evidence="1" id="KW-1133">Transmembrane helix</keyword>
<feature type="transmembrane region" description="Helical" evidence="1">
    <location>
        <begin position="168"/>
        <end position="184"/>
    </location>
</feature>
<dbReference type="EMBL" id="JBHRRZ010000001">
    <property type="protein sequence ID" value="MFC2946760.1"/>
    <property type="molecule type" value="Genomic_DNA"/>
</dbReference>
<evidence type="ECO:0000313" key="2">
    <source>
        <dbReference type="EMBL" id="MFC2946760.1"/>
    </source>
</evidence>
<keyword evidence="1" id="KW-0472">Membrane</keyword>
<comment type="caution">
    <text evidence="2">The sequence shown here is derived from an EMBL/GenBank/DDBJ whole genome shotgun (WGS) entry which is preliminary data.</text>
</comment>
<feature type="transmembrane region" description="Helical" evidence="1">
    <location>
        <begin position="54"/>
        <end position="83"/>
    </location>
</feature>
<accession>A0ABV7A1M3</accession>
<protein>
    <submittedName>
        <fullName evidence="2">DUF2892 domain-containing protein</fullName>
    </submittedName>
</protein>
<dbReference type="Proteomes" id="UP001595387">
    <property type="component" value="Unassembled WGS sequence"/>
</dbReference>
<sequence length="443" mass="52080">MNLSKREIYNITVTDKNKKFLEKGFRYYFYRGLIFYAIMLILLSIPLITQRASLFDYLVLLVVMFLFYLLVCGMMWGFVSLSVRFGERRIKKLNISRNEYAEIVNKHSKDRLTEMYEQLTKRYQVESLHKLPEFRVPEHPIIYGKIGSWLGWGDLDGNQKKEGRKDRLVFIVAGAILSFFGLLGSGGMSVLTIIAGLVLVVFALFSKNIGQRSGHSLNTDSLTIYKTLLHYWNERFVQVDYRTKRTKDTSFGRQHVFDLADGDKVNIENCYEAPHPVNDELLSDTISYVYKNNRDIFKNGKSNIGILWNLQMPDVKEFDSDISSNFYLLPAGDQSKMYYYNYYTTREGYDIYITRKVLDKELDNVLEFLRPFTERGWKVGVEYTGDYMYIYLPEFLPDIENIASESELLHVCRRVDSFYSFFKRSLVWRYGDIEKWNKSEIKG</sequence>
<proteinExistence type="predicted"/>
<evidence type="ECO:0000256" key="1">
    <source>
        <dbReference type="SAM" id="Phobius"/>
    </source>
</evidence>
<gene>
    <name evidence="2" type="ORF">ACFODW_00060</name>
</gene>
<evidence type="ECO:0000313" key="3">
    <source>
        <dbReference type="Proteomes" id="UP001595387"/>
    </source>
</evidence>
<keyword evidence="3" id="KW-1185">Reference proteome</keyword>
<organism evidence="2 3">
    <name type="scientific">Virgibacillus sediminis</name>
    <dbReference type="NCBI Taxonomy" id="202260"/>
    <lineage>
        <taxon>Bacteria</taxon>
        <taxon>Bacillati</taxon>
        <taxon>Bacillota</taxon>
        <taxon>Bacilli</taxon>
        <taxon>Bacillales</taxon>
        <taxon>Bacillaceae</taxon>
        <taxon>Virgibacillus</taxon>
    </lineage>
</organism>
<name>A0ABV7A1M3_9BACI</name>
<dbReference type="RefSeq" id="WP_390301043.1">
    <property type="nucleotide sequence ID" value="NZ_JBHRRZ010000001.1"/>
</dbReference>